<feature type="domain" description="Lcl C-terminal" evidence="2">
    <location>
        <begin position="405"/>
        <end position="561"/>
    </location>
</feature>
<evidence type="ECO:0000259" key="2">
    <source>
        <dbReference type="Pfam" id="PF07603"/>
    </source>
</evidence>
<accession>A0ABT7T135</accession>
<evidence type="ECO:0000313" key="3">
    <source>
        <dbReference type="EMBL" id="MDM7861934.1"/>
    </source>
</evidence>
<gene>
    <name evidence="3" type="ORF">QTP81_15125</name>
</gene>
<dbReference type="Pfam" id="PF22352">
    <property type="entry name" value="K319L-like_PKD"/>
    <property type="match status" value="2"/>
</dbReference>
<dbReference type="PANTHER" id="PTHR46182">
    <property type="entry name" value="FI19480P1"/>
    <property type="match status" value="1"/>
</dbReference>
<dbReference type="InterPro" id="IPR029865">
    <property type="entry name" value="KIAA0319-like"/>
</dbReference>
<keyword evidence="4" id="KW-1185">Reference proteome</keyword>
<name>A0ABT7T135_9ALTE</name>
<dbReference type="InterPro" id="IPR013783">
    <property type="entry name" value="Ig-like_fold"/>
</dbReference>
<feature type="signal peptide" evidence="1">
    <location>
        <begin position="1"/>
        <end position="22"/>
    </location>
</feature>
<proteinExistence type="predicted"/>
<dbReference type="PANTHER" id="PTHR46182:SF2">
    <property type="entry name" value="FI19480P1"/>
    <property type="match status" value="1"/>
</dbReference>
<dbReference type="Pfam" id="PF07603">
    <property type="entry name" value="Lcl_C"/>
    <property type="match status" value="1"/>
</dbReference>
<dbReference type="EMBL" id="JAUCBP010000012">
    <property type="protein sequence ID" value="MDM7861934.1"/>
    <property type="molecule type" value="Genomic_DNA"/>
</dbReference>
<dbReference type="RefSeq" id="WP_289366633.1">
    <property type="nucleotide sequence ID" value="NZ_JAUCBP010000012.1"/>
</dbReference>
<evidence type="ECO:0000256" key="1">
    <source>
        <dbReference type="SAM" id="SignalP"/>
    </source>
</evidence>
<dbReference type="InterPro" id="IPR011460">
    <property type="entry name" value="Lcl_C"/>
</dbReference>
<dbReference type="Gene3D" id="2.60.40.10">
    <property type="entry name" value="Immunoglobulins"/>
    <property type="match status" value="3"/>
</dbReference>
<dbReference type="Proteomes" id="UP001234343">
    <property type="component" value="Unassembled WGS sequence"/>
</dbReference>
<protein>
    <submittedName>
        <fullName evidence="3">DUF1566 domain-containing protein</fullName>
    </submittedName>
</protein>
<feature type="chain" id="PRO_5046155714" evidence="1">
    <location>
        <begin position="23"/>
        <end position="565"/>
    </location>
</feature>
<organism evidence="3 4">
    <name type="scientific">Alteromonas arenosi</name>
    <dbReference type="NCBI Taxonomy" id="3055817"/>
    <lineage>
        <taxon>Bacteria</taxon>
        <taxon>Pseudomonadati</taxon>
        <taxon>Pseudomonadota</taxon>
        <taxon>Gammaproteobacteria</taxon>
        <taxon>Alteromonadales</taxon>
        <taxon>Alteromonadaceae</taxon>
        <taxon>Alteromonas/Salinimonas group</taxon>
        <taxon>Alteromonas</taxon>
    </lineage>
</organism>
<sequence>MRSITNQWRKLVYLCMCATLLACGGGGSDEPPRQSLFVNAGVDRQVSELSTFTLSGQVQTNSSSLTYVWSSSPVITIDHPDRSVPDATVTAPATTELLPYTFTLRVTDESGNSASDEVVITVAPVNEAPVADIQLDAWPGLDPGVFPAGETLLLDGSGSVDPDDTSINAIIAYEWQQIAGQNVLSGVVTDAATLSITTPIAIESQTLGFRLTVTDTELASASTDISLNIQSESDTLPLVNAGFDHAVFSGESIILNGSASTSVPRGLPLTVEWRNDTGEVLDIDQPSNVSTFATAPDVETPTTLIISLSVTDAFGNNVEDSINVSVQQQPLTALNDTGVIQQATEEQITAVHQNQFPGQDGQRGQDKIAESGLLEKAGRGLQGFDFTRLNQNGDEVDDVTQPWRCVRDNITGYVWEIKTAAAGLHATDNLYSWYQEEDNGGFEGERNGADTVCTLAECNTSAYIAAVNAEGLCGFFDWRLPSHDELLSIVHYGVINTPLVDESYFPETGQLSQAPLWYWTVQPNADGVQDEEAQAAWAIDFATGVDNFLNKRNAARIRLVRAGRP</sequence>
<evidence type="ECO:0000313" key="4">
    <source>
        <dbReference type="Proteomes" id="UP001234343"/>
    </source>
</evidence>
<keyword evidence="1" id="KW-0732">Signal</keyword>
<dbReference type="PROSITE" id="PS51257">
    <property type="entry name" value="PROKAR_LIPOPROTEIN"/>
    <property type="match status" value="1"/>
</dbReference>
<comment type="caution">
    <text evidence="3">The sequence shown here is derived from an EMBL/GenBank/DDBJ whole genome shotgun (WGS) entry which is preliminary data.</text>
</comment>
<reference evidence="3 4" key="1">
    <citation type="submission" date="2023-06" db="EMBL/GenBank/DDBJ databases">
        <title>Alteromonas sp. ASW11-36 isolated from intertidal sand.</title>
        <authorList>
            <person name="Li Y."/>
        </authorList>
    </citation>
    <scope>NUCLEOTIDE SEQUENCE [LARGE SCALE GENOMIC DNA]</scope>
    <source>
        <strain evidence="3 4">ASW11-36</strain>
    </source>
</reference>